<proteinExistence type="evidence at transcript level"/>
<dbReference type="InterPro" id="IPR020568">
    <property type="entry name" value="Ribosomal_Su5_D2-typ_SF"/>
</dbReference>
<dbReference type="EC" id="3.4.21.53" evidence="11 14"/>
<dbReference type="Gene3D" id="1.20.5.5270">
    <property type="match status" value="1"/>
</dbReference>
<keyword evidence="2 14" id="KW-0963">Cytoplasm</keyword>
<dbReference type="CDD" id="cd19500">
    <property type="entry name" value="RecA-like_Lon"/>
    <property type="match status" value="1"/>
</dbReference>
<dbReference type="GO" id="GO:0004176">
    <property type="term" value="F:ATP-dependent peptidase activity"/>
    <property type="evidence" value="ECO:0007669"/>
    <property type="project" value="UniProtKB-UniRule"/>
</dbReference>
<dbReference type="GO" id="GO:0034605">
    <property type="term" value="P:cellular response to heat"/>
    <property type="evidence" value="ECO:0007669"/>
    <property type="project" value="UniProtKB-UniRule"/>
</dbReference>
<evidence type="ECO:0000259" key="21">
    <source>
        <dbReference type="PROSITE" id="PS51786"/>
    </source>
</evidence>
<gene>
    <name evidence="14 23" type="primary">lon</name>
    <name evidence="23" type="ORF">CNEO2_380025</name>
</gene>
<comment type="function">
    <text evidence="10 14">ATP-dependent serine protease that mediates the selective degradation of mutant and abnormal proteins as well as certain short-lived regulatory proteins. Required for cellular homeostasis and for survival from DNA damage and developmental changes induced by stress. Degrades polypeptides processively to yield small peptide fragments that are 5 to 10 amino acids long. Binds to DNA in a double-stranded, site-specific manner.</text>
</comment>
<dbReference type="SMART" id="SM00464">
    <property type="entry name" value="LON"/>
    <property type="match status" value="1"/>
</dbReference>
<evidence type="ECO:0000256" key="8">
    <source>
        <dbReference type="ARBA" id="ARBA00023016"/>
    </source>
</evidence>
<evidence type="ECO:0000256" key="3">
    <source>
        <dbReference type="ARBA" id="ARBA00022670"/>
    </source>
</evidence>
<dbReference type="InterPro" id="IPR027543">
    <property type="entry name" value="Lon_bac"/>
</dbReference>
<dbReference type="SMART" id="SM00382">
    <property type="entry name" value="AAA"/>
    <property type="match status" value="1"/>
</dbReference>
<comment type="subcellular location">
    <subcellularLocation>
        <location evidence="1 14 15">Cytoplasm</location>
    </subcellularLocation>
</comment>
<dbReference type="GO" id="GO:0016887">
    <property type="term" value="F:ATP hydrolysis activity"/>
    <property type="evidence" value="ECO:0007669"/>
    <property type="project" value="UniProtKB-UniRule"/>
</dbReference>
<feature type="active site" evidence="14 16">
    <location>
        <position position="676"/>
    </location>
</feature>
<dbReference type="SUPFAM" id="SSF54211">
    <property type="entry name" value="Ribosomal protein S5 domain 2-like"/>
    <property type="match status" value="1"/>
</dbReference>
<dbReference type="InterPro" id="IPR014721">
    <property type="entry name" value="Ribsml_uS5_D2-typ_fold_subgr"/>
</dbReference>
<comment type="similarity">
    <text evidence="14 15 18 19">Belongs to the peptidase S16 family.</text>
</comment>
<dbReference type="InterPro" id="IPR046336">
    <property type="entry name" value="Lon_prtase_N_sf"/>
</dbReference>
<dbReference type="GO" id="GO:0004252">
    <property type="term" value="F:serine-type endopeptidase activity"/>
    <property type="evidence" value="ECO:0007669"/>
    <property type="project" value="UniProtKB-UniRule"/>
</dbReference>
<evidence type="ECO:0000256" key="20">
    <source>
        <dbReference type="SAM" id="Coils"/>
    </source>
</evidence>
<keyword evidence="5 14" id="KW-0378">Hydrolase</keyword>
<evidence type="ECO:0000256" key="13">
    <source>
        <dbReference type="ARBA" id="ARBA00082722"/>
    </source>
</evidence>
<comment type="subunit">
    <text evidence="14 15">Homohexamer. Organized in a ring with a central cavity.</text>
</comment>
<comment type="induction">
    <text evidence="14">By heat shock.</text>
</comment>
<dbReference type="InterPro" id="IPR008269">
    <property type="entry name" value="Lon_proteolytic"/>
</dbReference>
<evidence type="ECO:0000256" key="18">
    <source>
        <dbReference type="PROSITE-ProRule" id="PRU01122"/>
    </source>
</evidence>
<dbReference type="Gene3D" id="1.20.58.1480">
    <property type="match status" value="1"/>
</dbReference>
<evidence type="ECO:0000256" key="17">
    <source>
        <dbReference type="PIRSR" id="PIRSR001174-2"/>
    </source>
</evidence>
<dbReference type="Pfam" id="PF22667">
    <property type="entry name" value="Lon_lid"/>
    <property type="match status" value="1"/>
</dbReference>
<protein>
    <recommendedName>
        <fullName evidence="12 14">Lon protease</fullName>
        <ecNumber evidence="11 14">3.4.21.53</ecNumber>
    </recommendedName>
    <alternativeName>
        <fullName evidence="13 14">ATP-dependent protease La</fullName>
    </alternativeName>
</protein>
<keyword evidence="7 14" id="KW-0067">ATP-binding</keyword>
<evidence type="ECO:0000256" key="16">
    <source>
        <dbReference type="PIRSR" id="PIRSR001174-1"/>
    </source>
</evidence>
<dbReference type="InterPro" id="IPR004815">
    <property type="entry name" value="Lon_bac/euk-typ"/>
</dbReference>
<evidence type="ECO:0000256" key="14">
    <source>
        <dbReference type="HAMAP-Rule" id="MF_01973"/>
    </source>
</evidence>
<dbReference type="GO" id="GO:0043565">
    <property type="term" value="F:sequence-specific DNA binding"/>
    <property type="evidence" value="ECO:0007669"/>
    <property type="project" value="UniProtKB-UniRule"/>
</dbReference>
<feature type="coiled-coil region" evidence="20">
    <location>
        <begin position="231"/>
        <end position="268"/>
    </location>
</feature>
<evidence type="ECO:0000256" key="1">
    <source>
        <dbReference type="ARBA" id="ARBA00004496"/>
    </source>
</evidence>
<dbReference type="PROSITE" id="PS01046">
    <property type="entry name" value="LON_SER"/>
    <property type="match status" value="1"/>
</dbReference>
<keyword evidence="4 14" id="KW-0547">Nucleotide-binding</keyword>
<evidence type="ECO:0000256" key="10">
    <source>
        <dbReference type="ARBA" id="ARBA00053875"/>
    </source>
</evidence>
<dbReference type="PROSITE" id="PS51787">
    <property type="entry name" value="LON_N"/>
    <property type="match status" value="1"/>
</dbReference>
<dbReference type="Gene3D" id="3.40.50.300">
    <property type="entry name" value="P-loop containing nucleotide triphosphate hydrolases"/>
    <property type="match status" value="1"/>
</dbReference>
<feature type="domain" description="Lon N-terminal" evidence="22">
    <location>
        <begin position="7"/>
        <end position="201"/>
    </location>
</feature>
<evidence type="ECO:0000256" key="11">
    <source>
        <dbReference type="ARBA" id="ARBA00066743"/>
    </source>
</evidence>
<dbReference type="InterPro" id="IPR003111">
    <property type="entry name" value="Lon_prtase_N"/>
</dbReference>
<dbReference type="AlphaFoldDB" id="A0AAD1YHG7"/>
<keyword evidence="6 14" id="KW-0720">Serine protease</keyword>
<evidence type="ECO:0000256" key="7">
    <source>
        <dbReference type="ARBA" id="ARBA00022840"/>
    </source>
</evidence>
<dbReference type="Pfam" id="PF00004">
    <property type="entry name" value="AAA"/>
    <property type="match status" value="1"/>
</dbReference>
<dbReference type="Gene3D" id="3.30.230.10">
    <property type="match status" value="1"/>
</dbReference>
<evidence type="ECO:0000256" key="2">
    <source>
        <dbReference type="ARBA" id="ARBA00022490"/>
    </source>
</evidence>
<dbReference type="RefSeq" id="WP_288326497.1">
    <property type="nucleotide sequence ID" value="NZ_CAMRXB010000045.1"/>
</dbReference>
<reference evidence="23" key="1">
    <citation type="submission" date="2022-10" db="EMBL/GenBank/DDBJ databases">
        <authorList>
            <person name="Aires J."/>
            <person name="Mesa V."/>
        </authorList>
    </citation>
    <scope>NUCLEOTIDE SEQUENCE</scope>
    <source>
        <strain evidence="23">Clostridium neonatale JD116</strain>
    </source>
</reference>
<evidence type="ECO:0000256" key="12">
    <source>
        <dbReference type="ARBA" id="ARBA00071934"/>
    </source>
</evidence>
<feature type="binding site" evidence="14 17">
    <location>
        <begin position="353"/>
        <end position="360"/>
    </location>
    <ligand>
        <name>ATP</name>
        <dbReference type="ChEBI" id="CHEBI:30616"/>
    </ligand>
</feature>
<evidence type="ECO:0000259" key="22">
    <source>
        <dbReference type="PROSITE" id="PS51787"/>
    </source>
</evidence>
<evidence type="ECO:0000256" key="5">
    <source>
        <dbReference type="ARBA" id="ARBA00022801"/>
    </source>
</evidence>
<evidence type="ECO:0000256" key="15">
    <source>
        <dbReference type="PIRNR" id="PIRNR001174"/>
    </source>
</evidence>
<evidence type="ECO:0000313" key="24">
    <source>
        <dbReference type="Proteomes" id="UP001189143"/>
    </source>
</evidence>
<dbReference type="GO" id="GO:0006515">
    <property type="term" value="P:protein quality control for misfolded or incompletely synthesized proteins"/>
    <property type="evidence" value="ECO:0007669"/>
    <property type="project" value="UniProtKB-UniRule"/>
</dbReference>
<evidence type="ECO:0000313" key="23">
    <source>
        <dbReference type="EMBL" id="CAI3614214.1"/>
    </source>
</evidence>
<dbReference type="InterPro" id="IPR027417">
    <property type="entry name" value="P-loop_NTPase"/>
</dbReference>
<comment type="catalytic activity">
    <reaction evidence="9 14 15 18">
        <text>Hydrolysis of proteins in presence of ATP.</text>
        <dbReference type="EC" id="3.4.21.53"/>
    </reaction>
</comment>
<name>A0AAD1YHG7_9CLOT</name>
<evidence type="ECO:0000256" key="6">
    <source>
        <dbReference type="ARBA" id="ARBA00022825"/>
    </source>
</evidence>
<feature type="active site" evidence="14 16">
    <location>
        <position position="719"/>
    </location>
</feature>
<dbReference type="Gene3D" id="1.10.8.60">
    <property type="match status" value="1"/>
</dbReference>
<dbReference type="Gene3D" id="2.30.130.40">
    <property type="entry name" value="LON domain-like"/>
    <property type="match status" value="1"/>
</dbReference>
<dbReference type="PANTHER" id="PTHR10046">
    <property type="entry name" value="ATP DEPENDENT LON PROTEASE FAMILY MEMBER"/>
    <property type="match status" value="1"/>
</dbReference>
<feature type="domain" description="Lon proteolytic" evidence="21">
    <location>
        <begin position="589"/>
        <end position="770"/>
    </location>
</feature>
<comment type="caution">
    <text evidence="23">The sequence shown here is derived from an EMBL/GenBank/DDBJ whole genome shotgun (WGS) entry which is preliminary data.</text>
</comment>
<dbReference type="GO" id="GO:0005737">
    <property type="term" value="C:cytoplasm"/>
    <property type="evidence" value="ECO:0007669"/>
    <property type="project" value="UniProtKB-SubCell"/>
</dbReference>
<dbReference type="InterPro" id="IPR015947">
    <property type="entry name" value="PUA-like_sf"/>
</dbReference>
<dbReference type="FunFam" id="3.40.50.300:FF:000021">
    <property type="entry name" value="Lon protease homolog"/>
    <property type="match status" value="1"/>
</dbReference>
<dbReference type="InterPro" id="IPR008268">
    <property type="entry name" value="Peptidase_S16_AS"/>
</dbReference>
<dbReference type="GO" id="GO:0005524">
    <property type="term" value="F:ATP binding"/>
    <property type="evidence" value="ECO:0007669"/>
    <property type="project" value="UniProtKB-UniRule"/>
</dbReference>
<dbReference type="InterPro" id="IPR003959">
    <property type="entry name" value="ATPase_AAA_core"/>
</dbReference>
<dbReference type="SUPFAM" id="SSF88697">
    <property type="entry name" value="PUA domain-like"/>
    <property type="match status" value="1"/>
</dbReference>
<evidence type="ECO:0000256" key="9">
    <source>
        <dbReference type="ARBA" id="ARBA00050665"/>
    </source>
</evidence>
<dbReference type="Proteomes" id="UP001189143">
    <property type="component" value="Unassembled WGS sequence"/>
</dbReference>
<keyword evidence="8 14" id="KW-0346">Stress response</keyword>
<evidence type="ECO:0000256" key="19">
    <source>
        <dbReference type="RuleBase" id="RU000591"/>
    </source>
</evidence>
<dbReference type="Pfam" id="PF02190">
    <property type="entry name" value="LON_substr_bdg"/>
    <property type="match status" value="1"/>
</dbReference>
<dbReference type="PIRSF" id="PIRSF001174">
    <property type="entry name" value="Lon_proteas"/>
    <property type="match status" value="1"/>
</dbReference>
<dbReference type="Pfam" id="PF05362">
    <property type="entry name" value="Lon_C"/>
    <property type="match status" value="1"/>
</dbReference>
<evidence type="ECO:0000256" key="4">
    <source>
        <dbReference type="ARBA" id="ARBA00022741"/>
    </source>
</evidence>
<dbReference type="PRINTS" id="PR00830">
    <property type="entry name" value="ENDOLAPTASE"/>
</dbReference>
<dbReference type="InterPro" id="IPR054594">
    <property type="entry name" value="Lon_lid"/>
</dbReference>
<sequence>MKKLYTIPLIPLRGLTVFPSVVVHFDVGREKSIAAIEQAMLEEQEVFLAAQKDSAIEDPSKDDIYTIGTICKIKQILKMNDNSIRVLVEGKVRGKITEYIDEEKDYIKVSVEEINVEIVRDEKLEAYIKYLDKEFIKLVKLTNESYLEALKAIEPLEKPEEFVDMIASYALTDEKVKQEILEILDIKTRIEKILERLKIEISIAALQKKLEGKVKNKVSKEQKEYYLREQLKAIQEELGEDETEQNQLEKYKERIDKSKLTKEGKEKLSNELLRLKNMSSSSSEANVIRTYLDWVLDIPWGKYSKESIDVVKAREVLDDEHYGLDDVKDRVIEYLAVKKFSKSQKGPILCLVGPPGVGKTSIARSIAKAINRKYSRISLGGMRDEAEIRGHRKTYVGAIPGRIAYALKESKTMNPLILFDEIDKINSDYKGDPSDALLEILDNEQNKDFRDSYLEIPMNLSRAMFIATANTLDTIPRPLLDRMEVIEVTGYTYEEKFNIAKNHLINKILDDLDIDRKLIDIKDSAIKEVIEGYTRESGVRGLERKLSSLIRKALAEILKSNKEKISINKKKVEELLGKRLFDFDKIDKLDKIGVVNGMAWTAYGGDTLPIEAMVMSGNGKLELTGKLGEVMQESAKTAYSYVRANANKFGIKDNFYKDKDIHIHAPEGAVPKDGPSAGVTMVTALVSALSGKKVRHNVAMTGEVTLTGRVLPIGGLKEKSLAAYRAGLDTIIIPKENEKDIDKIPHSIRSSLNIIPAEEVNEVLNNALIGEDNNEN</sequence>
<keyword evidence="20" id="KW-0175">Coiled coil</keyword>
<dbReference type="HAMAP" id="MF_01973">
    <property type="entry name" value="lon_bact"/>
    <property type="match status" value="1"/>
</dbReference>
<dbReference type="InterPro" id="IPR027065">
    <property type="entry name" value="Lon_Prtase"/>
</dbReference>
<dbReference type="FunFam" id="1.20.5.5270:FF:000002">
    <property type="entry name" value="Lon protease homolog"/>
    <property type="match status" value="1"/>
</dbReference>
<organism evidence="23 24">
    <name type="scientific">Clostridium neonatale</name>
    <dbReference type="NCBI Taxonomy" id="137838"/>
    <lineage>
        <taxon>Bacteria</taxon>
        <taxon>Bacillati</taxon>
        <taxon>Bacillota</taxon>
        <taxon>Clostridia</taxon>
        <taxon>Eubacteriales</taxon>
        <taxon>Clostridiaceae</taxon>
        <taxon>Clostridium</taxon>
    </lineage>
</organism>
<dbReference type="PROSITE" id="PS51786">
    <property type="entry name" value="LON_PROTEOLYTIC"/>
    <property type="match status" value="1"/>
</dbReference>
<accession>A0AAD1YHG7</accession>
<dbReference type="NCBIfam" id="TIGR00763">
    <property type="entry name" value="lon"/>
    <property type="match status" value="1"/>
</dbReference>
<dbReference type="SUPFAM" id="SSF52540">
    <property type="entry name" value="P-loop containing nucleoside triphosphate hydrolases"/>
    <property type="match status" value="1"/>
</dbReference>
<dbReference type="EMBL" id="CAMTCP010000235">
    <property type="protein sequence ID" value="CAI3614214.1"/>
    <property type="molecule type" value="Genomic_DNA"/>
</dbReference>
<dbReference type="InterPro" id="IPR003593">
    <property type="entry name" value="AAA+_ATPase"/>
</dbReference>
<keyword evidence="3 14" id="KW-0645">Protease</keyword>